<dbReference type="PANTHER" id="PTHR32246:SF68">
    <property type="entry name" value="OS01G0853800 PROTEIN"/>
    <property type="match status" value="1"/>
</dbReference>
<feature type="region of interest" description="Disordered" evidence="1">
    <location>
        <begin position="216"/>
        <end position="334"/>
    </location>
</feature>
<dbReference type="SUPFAM" id="SSF49562">
    <property type="entry name" value="C2 domain (Calcium/lipid-binding domain, CaLB)"/>
    <property type="match status" value="1"/>
</dbReference>
<organism evidence="3 4">
    <name type="scientific">Lithospermum erythrorhizon</name>
    <name type="common">Purple gromwell</name>
    <name type="synonym">Lithospermum officinale var. erythrorhizon</name>
    <dbReference type="NCBI Taxonomy" id="34254"/>
    <lineage>
        <taxon>Eukaryota</taxon>
        <taxon>Viridiplantae</taxon>
        <taxon>Streptophyta</taxon>
        <taxon>Embryophyta</taxon>
        <taxon>Tracheophyta</taxon>
        <taxon>Spermatophyta</taxon>
        <taxon>Magnoliopsida</taxon>
        <taxon>eudicotyledons</taxon>
        <taxon>Gunneridae</taxon>
        <taxon>Pentapetalae</taxon>
        <taxon>asterids</taxon>
        <taxon>lamiids</taxon>
        <taxon>Boraginales</taxon>
        <taxon>Boraginaceae</taxon>
        <taxon>Boraginoideae</taxon>
        <taxon>Lithospermeae</taxon>
        <taxon>Lithospermum</taxon>
    </lineage>
</organism>
<dbReference type="InterPro" id="IPR035892">
    <property type="entry name" value="C2_domain_sf"/>
</dbReference>
<feature type="compositionally biased region" description="Pro residues" evidence="1">
    <location>
        <begin position="321"/>
        <end position="333"/>
    </location>
</feature>
<dbReference type="PROSITE" id="PS50004">
    <property type="entry name" value="C2"/>
    <property type="match status" value="1"/>
</dbReference>
<dbReference type="CDD" id="cd04051">
    <property type="entry name" value="C2_SRC2_like"/>
    <property type="match status" value="1"/>
</dbReference>
<dbReference type="EMBL" id="BAABME010005360">
    <property type="protein sequence ID" value="GAA0165387.1"/>
    <property type="molecule type" value="Genomic_DNA"/>
</dbReference>
<sequence length="414" mass="46212">MGTLRTYQLSSCHFSLLPPLFPTRLLHQTQFPSKTNTPFPMSTSSLPPSNTYLEITIISAKHLKNVNWRTGPLKPYCIFWVDSNRRLATKSDNSGSTKPVWNERFALPLNLSPQDSLLTLEIFHSKPSETPKPLIGTVFIQIRDLVNYEKSTMIKCFEVQRPSGRPQGKIMIKLALIDRSVCNYQSPLQQSFANCQITPPGCFYYSSAPPPPPSTKDYKGYGFAAASPSPPPPPSATRDYKGDYERYIFSGEVPPPPPPSSARDYKGYSFPAARPPPPPPSSTREFKGYNLSVDSLPSPPRPPLPPHYSIRDDKGYYFPSETPPSFPSQPPPYQYGGGYSSYYQGYYPQQQAEAVRQPSYGGPGPSAPVDYTSSSVGVGGLALDEEIKYEEDRITEIEENDALQKEFGNYRVDY</sequence>
<reference evidence="3 4" key="1">
    <citation type="submission" date="2024-01" db="EMBL/GenBank/DDBJ databases">
        <title>The complete chloroplast genome sequence of Lithospermum erythrorhizon: insights into the phylogenetic relationship among Boraginaceae species and the maternal lineages of purple gromwells.</title>
        <authorList>
            <person name="Okada T."/>
            <person name="Watanabe K."/>
        </authorList>
    </citation>
    <scope>NUCLEOTIDE SEQUENCE [LARGE SCALE GENOMIC DNA]</scope>
</reference>
<dbReference type="Proteomes" id="UP001454036">
    <property type="component" value="Unassembled WGS sequence"/>
</dbReference>
<dbReference type="SMART" id="SM00239">
    <property type="entry name" value="C2"/>
    <property type="match status" value="1"/>
</dbReference>
<proteinExistence type="predicted"/>
<gene>
    <name evidence="3" type="ORF">LIER_20803</name>
</gene>
<dbReference type="GO" id="GO:0006952">
    <property type="term" value="P:defense response"/>
    <property type="evidence" value="ECO:0007669"/>
    <property type="project" value="InterPro"/>
</dbReference>
<dbReference type="PANTHER" id="PTHR32246">
    <property type="entry name" value="INGRESSION PROTEIN FIC1"/>
    <property type="match status" value="1"/>
</dbReference>
<dbReference type="AlphaFoldDB" id="A0AAV3QTG7"/>
<keyword evidence="4" id="KW-1185">Reference proteome</keyword>
<dbReference type="Pfam" id="PF00168">
    <property type="entry name" value="C2"/>
    <property type="match status" value="1"/>
</dbReference>
<name>A0AAV3QTG7_LITER</name>
<dbReference type="InterPro" id="IPR000008">
    <property type="entry name" value="C2_dom"/>
</dbReference>
<dbReference type="InterPro" id="IPR044750">
    <property type="entry name" value="C2_SRC2/BAP"/>
</dbReference>
<evidence type="ECO:0000313" key="4">
    <source>
        <dbReference type="Proteomes" id="UP001454036"/>
    </source>
</evidence>
<feature type="compositionally biased region" description="Pro residues" evidence="1">
    <location>
        <begin position="297"/>
        <end position="306"/>
    </location>
</feature>
<evidence type="ECO:0000256" key="1">
    <source>
        <dbReference type="SAM" id="MobiDB-lite"/>
    </source>
</evidence>
<dbReference type="Gene3D" id="2.60.40.150">
    <property type="entry name" value="C2 domain"/>
    <property type="match status" value="1"/>
</dbReference>
<feature type="region of interest" description="Disordered" evidence="1">
    <location>
        <begin position="353"/>
        <end position="373"/>
    </location>
</feature>
<accession>A0AAV3QTG7</accession>
<comment type="caution">
    <text evidence="3">The sequence shown here is derived from an EMBL/GenBank/DDBJ whole genome shotgun (WGS) entry which is preliminary data.</text>
</comment>
<evidence type="ECO:0000313" key="3">
    <source>
        <dbReference type="EMBL" id="GAA0165387.1"/>
    </source>
</evidence>
<evidence type="ECO:0000259" key="2">
    <source>
        <dbReference type="PROSITE" id="PS50004"/>
    </source>
</evidence>
<protein>
    <recommendedName>
        <fullName evidence="2">C2 domain-containing protein</fullName>
    </recommendedName>
</protein>
<feature type="domain" description="C2" evidence="2">
    <location>
        <begin position="33"/>
        <end position="155"/>
    </location>
</feature>